<evidence type="ECO:0000256" key="2">
    <source>
        <dbReference type="ARBA" id="ARBA00022801"/>
    </source>
</evidence>
<organism evidence="5 6">
    <name type="scientific">Capsicum baccatum</name>
    <name type="common">Peruvian pepper</name>
    <dbReference type="NCBI Taxonomy" id="33114"/>
    <lineage>
        <taxon>Eukaryota</taxon>
        <taxon>Viridiplantae</taxon>
        <taxon>Streptophyta</taxon>
        <taxon>Embryophyta</taxon>
        <taxon>Tracheophyta</taxon>
        <taxon>Spermatophyta</taxon>
        <taxon>Magnoliopsida</taxon>
        <taxon>eudicotyledons</taxon>
        <taxon>Gunneridae</taxon>
        <taxon>Pentapetalae</taxon>
        <taxon>asterids</taxon>
        <taxon>lamiids</taxon>
        <taxon>Solanales</taxon>
        <taxon>Solanaceae</taxon>
        <taxon>Solanoideae</taxon>
        <taxon>Capsiceae</taxon>
        <taxon>Capsicum</taxon>
    </lineage>
</organism>
<dbReference type="Pfam" id="PF02902">
    <property type="entry name" value="Peptidase_C48"/>
    <property type="match status" value="1"/>
</dbReference>
<dbReference type="Proteomes" id="UP000224567">
    <property type="component" value="Unassembled WGS sequence"/>
</dbReference>
<reference evidence="5 6" key="1">
    <citation type="journal article" date="2017" name="Genome Biol.">
        <title>New reference genome sequences of hot pepper reveal the massive evolution of plant disease-resistance genes by retroduplication.</title>
        <authorList>
            <person name="Kim S."/>
            <person name="Park J."/>
            <person name="Yeom S.I."/>
            <person name="Kim Y.M."/>
            <person name="Seo E."/>
            <person name="Kim K.T."/>
            <person name="Kim M.S."/>
            <person name="Lee J.M."/>
            <person name="Cheong K."/>
            <person name="Shin H.S."/>
            <person name="Kim S.B."/>
            <person name="Han K."/>
            <person name="Lee J."/>
            <person name="Park M."/>
            <person name="Lee H.A."/>
            <person name="Lee H.Y."/>
            <person name="Lee Y."/>
            <person name="Oh S."/>
            <person name="Lee J.H."/>
            <person name="Choi E."/>
            <person name="Choi E."/>
            <person name="Lee S.E."/>
            <person name="Jeon J."/>
            <person name="Kim H."/>
            <person name="Choi G."/>
            <person name="Song H."/>
            <person name="Lee J."/>
            <person name="Lee S.C."/>
            <person name="Kwon J.K."/>
            <person name="Lee H.Y."/>
            <person name="Koo N."/>
            <person name="Hong Y."/>
            <person name="Kim R.W."/>
            <person name="Kang W.H."/>
            <person name="Huh J.H."/>
            <person name="Kang B.C."/>
            <person name="Yang T.J."/>
            <person name="Lee Y.H."/>
            <person name="Bennetzen J.L."/>
            <person name="Choi D."/>
        </authorList>
    </citation>
    <scope>NUCLEOTIDE SEQUENCE [LARGE SCALE GENOMIC DNA]</scope>
    <source>
        <strain evidence="6">cv. PBC81</strain>
    </source>
</reference>
<dbReference type="GO" id="GO:0006508">
    <property type="term" value="P:proteolysis"/>
    <property type="evidence" value="ECO:0007669"/>
    <property type="project" value="UniProtKB-KW"/>
</dbReference>
<sequence>MESTNEVHKLVVILPTYLSDSGFFKETSHTDWANLEAYRDKMSQRTQFVNQNSFEVEYIQDIMQQECDNVDCGAIVAGYAEYLSERMSMPSVGFEAEYHRMQYASLLQNYGIRKAKKDYLSENDDPPRPRTKTIPNPDEYDS</sequence>
<dbReference type="AlphaFoldDB" id="A0A2G2VPZ4"/>
<gene>
    <name evidence="5" type="ORF">CQW23_26848</name>
</gene>
<dbReference type="OrthoDB" id="1297091at2759"/>
<keyword evidence="1" id="KW-0645">Protease</keyword>
<feature type="compositionally biased region" description="Basic and acidic residues" evidence="3">
    <location>
        <begin position="117"/>
        <end position="128"/>
    </location>
</feature>
<evidence type="ECO:0000256" key="1">
    <source>
        <dbReference type="ARBA" id="ARBA00022670"/>
    </source>
</evidence>
<proteinExistence type="predicted"/>
<evidence type="ECO:0000313" key="5">
    <source>
        <dbReference type="EMBL" id="PHT35048.1"/>
    </source>
</evidence>
<reference evidence="6" key="2">
    <citation type="journal article" date="2017" name="J. Anim. Genet.">
        <title>Multiple reference genome sequences of hot pepper reveal the massive evolution of plant disease resistance genes by retroduplication.</title>
        <authorList>
            <person name="Kim S."/>
            <person name="Park J."/>
            <person name="Yeom S.-I."/>
            <person name="Kim Y.-M."/>
            <person name="Seo E."/>
            <person name="Kim K.-T."/>
            <person name="Kim M.-S."/>
            <person name="Lee J.M."/>
            <person name="Cheong K."/>
            <person name="Shin H.-S."/>
            <person name="Kim S.-B."/>
            <person name="Han K."/>
            <person name="Lee J."/>
            <person name="Park M."/>
            <person name="Lee H.-A."/>
            <person name="Lee H.-Y."/>
            <person name="Lee Y."/>
            <person name="Oh S."/>
            <person name="Lee J.H."/>
            <person name="Choi E."/>
            <person name="Choi E."/>
            <person name="Lee S.E."/>
            <person name="Jeon J."/>
            <person name="Kim H."/>
            <person name="Choi G."/>
            <person name="Song H."/>
            <person name="Lee J."/>
            <person name="Lee S.-C."/>
            <person name="Kwon J.-K."/>
            <person name="Lee H.-Y."/>
            <person name="Koo N."/>
            <person name="Hong Y."/>
            <person name="Kim R.W."/>
            <person name="Kang W.-H."/>
            <person name="Huh J.H."/>
            <person name="Kang B.-C."/>
            <person name="Yang T.-J."/>
            <person name="Lee Y.-H."/>
            <person name="Bennetzen J.L."/>
            <person name="Choi D."/>
        </authorList>
    </citation>
    <scope>NUCLEOTIDE SEQUENCE [LARGE SCALE GENOMIC DNA]</scope>
    <source>
        <strain evidence="6">cv. PBC81</strain>
    </source>
</reference>
<evidence type="ECO:0000313" key="6">
    <source>
        <dbReference type="Proteomes" id="UP000224567"/>
    </source>
</evidence>
<dbReference type="GO" id="GO:0008234">
    <property type="term" value="F:cysteine-type peptidase activity"/>
    <property type="evidence" value="ECO:0007669"/>
    <property type="project" value="InterPro"/>
</dbReference>
<comment type="caution">
    <text evidence="5">The sequence shown here is derived from an EMBL/GenBank/DDBJ whole genome shotgun (WGS) entry which is preliminary data.</text>
</comment>
<accession>A0A2G2VPZ4</accession>
<dbReference type="Gene3D" id="3.40.395.10">
    <property type="entry name" value="Adenoviral Proteinase, Chain A"/>
    <property type="match status" value="1"/>
</dbReference>
<protein>
    <recommendedName>
        <fullName evidence="4">Ubiquitin-like protease family profile domain-containing protein</fullName>
    </recommendedName>
</protein>
<name>A0A2G2VPZ4_CAPBA</name>
<dbReference type="EMBL" id="MLFT02000011">
    <property type="protein sequence ID" value="PHT35048.1"/>
    <property type="molecule type" value="Genomic_DNA"/>
</dbReference>
<evidence type="ECO:0000259" key="4">
    <source>
        <dbReference type="Pfam" id="PF02902"/>
    </source>
</evidence>
<keyword evidence="6" id="KW-1185">Reference proteome</keyword>
<keyword evidence="2" id="KW-0378">Hydrolase</keyword>
<evidence type="ECO:0000256" key="3">
    <source>
        <dbReference type="SAM" id="MobiDB-lite"/>
    </source>
</evidence>
<dbReference type="PANTHER" id="PTHR33022">
    <property type="entry name" value="DUF1985 DOMAIN-CONTAINING PROTEIN"/>
    <property type="match status" value="1"/>
</dbReference>
<dbReference type="PANTHER" id="PTHR33022:SF13">
    <property type="entry name" value="UBIQUITIN-LIKE PROTEASE FAMILY PROFILE DOMAIN-CONTAINING PROTEIN"/>
    <property type="match status" value="1"/>
</dbReference>
<dbReference type="InterPro" id="IPR003653">
    <property type="entry name" value="Peptidase_C48_C"/>
</dbReference>
<feature type="domain" description="Ubiquitin-like protease family profile" evidence="4">
    <location>
        <begin position="43"/>
        <end position="109"/>
    </location>
</feature>
<feature type="region of interest" description="Disordered" evidence="3">
    <location>
        <begin position="117"/>
        <end position="142"/>
    </location>
</feature>